<dbReference type="Gene3D" id="2.40.10.240">
    <property type="entry name" value="QueA-like"/>
    <property type="match status" value="1"/>
</dbReference>
<evidence type="ECO:0000256" key="8">
    <source>
        <dbReference type="ARBA" id="ARBA00052751"/>
    </source>
</evidence>
<evidence type="ECO:0000256" key="4">
    <source>
        <dbReference type="ARBA" id="ARBA00022490"/>
    </source>
</evidence>
<dbReference type="NCBIfam" id="NF001140">
    <property type="entry name" value="PRK00147.1"/>
    <property type="match status" value="1"/>
</dbReference>
<proteinExistence type="inferred from homology"/>
<evidence type="ECO:0000313" key="15">
    <source>
        <dbReference type="EMBL" id="EHO42202.1"/>
    </source>
</evidence>
<dbReference type="EC" id="2.4.99.17" evidence="10 13"/>
<keyword evidence="4 13" id="KW-0963">Cytoplasm</keyword>
<dbReference type="GO" id="GO:0051075">
    <property type="term" value="F:S-adenosylmethionine:tRNA ribosyltransferase-isomerase activity"/>
    <property type="evidence" value="ECO:0007669"/>
    <property type="project" value="UniProtKB-EC"/>
</dbReference>
<keyword evidence="6 13" id="KW-0949">S-adenosyl-L-methionine</keyword>
<evidence type="ECO:0000256" key="1">
    <source>
        <dbReference type="ARBA" id="ARBA00004496"/>
    </source>
</evidence>
<dbReference type="KEGG" id="caby:Cabys_1425"/>
<evidence type="ECO:0000256" key="2">
    <source>
        <dbReference type="ARBA" id="ARBA00004691"/>
    </source>
</evidence>
<evidence type="ECO:0000256" key="13">
    <source>
        <dbReference type="HAMAP-Rule" id="MF_00113"/>
    </source>
</evidence>
<dbReference type="InterPro" id="IPR003699">
    <property type="entry name" value="QueA"/>
</dbReference>
<evidence type="ECO:0000256" key="12">
    <source>
        <dbReference type="ARBA" id="ARBA00076160"/>
    </source>
</evidence>
<dbReference type="OrthoDB" id="9805933at2"/>
<keyword evidence="5 13" id="KW-0808">Transferase</keyword>
<evidence type="ECO:0000313" key="17">
    <source>
        <dbReference type="Proteomes" id="UP000183868"/>
    </source>
</evidence>
<dbReference type="FunFam" id="3.40.1780.10:FF:000001">
    <property type="entry name" value="S-adenosylmethionine:tRNA ribosyltransferase-isomerase"/>
    <property type="match status" value="1"/>
</dbReference>
<evidence type="ECO:0000256" key="5">
    <source>
        <dbReference type="ARBA" id="ARBA00022679"/>
    </source>
</evidence>
<name>H1XP87_CALAY</name>
<dbReference type="NCBIfam" id="TIGR00113">
    <property type="entry name" value="queA"/>
    <property type="match status" value="1"/>
</dbReference>
<comment type="catalytic activity">
    <reaction evidence="8 13">
        <text>7-aminomethyl-7-carbaguanosine(34) in tRNA + S-adenosyl-L-methionine = epoxyqueuosine(34) in tRNA + adenine + L-methionine + 2 H(+)</text>
        <dbReference type="Rhea" id="RHEA:32155"/>
        <dbReference type="Rhea" id="RHEA-COMP:10342"/>
        <dbReference type="Rhea" id="RHEA-COMP:18582"/>
        <dbReference type="ChEBI" id="CHEBI:15378"/>
        <dbReference type="ChEBI" id="CHEBI:16708"/>
        <dbReference type="ChEBI" id="CHEBI:57844"/>
        <dbReference type="ChEBI" id="CHEBI:59789"/>
        <dbReference type="ChEBI" id="CHEBI:82833"/>
        <dbReference type="ChEBI" id="CHEBI:194443"/>
        <dbReference type="EC" id="2.4.99.17"/>
    </reaction>
</comment>
<dbReference type="SUPFAM" id="SSF111337">
    <property type="entry name" value="QueA-like"/>
    <property type="match status" value="1"/>
</dbReference>
<protein>
    <recommendedName>
        <fullName evidence="11 13">S-adenosylmethionine:tRNA ribosyltransferase-isomerase</fullName>
        <ecNumber evidence="10 13">2.4.99.17</ecNumber>
    </recommendedName>
    <alternativeName>
        <fullName evidence="12 13">Queuosine biosynthesis protein QueA</fullName>
    </alternativeName>
</protein>
<sequence>MKLSEIKYEVPEELIAQYPLEKRDESRLMVLNRKKQSWEHRIFRDVVDYLQEGDALVVNETKVFPARVIGIKDKTDAQVELLLLRQLEDTMWEVLVKPARKVRVGNRIQITNDFGCDVIDNTTSGGRVVRFDYNGSDFFEVLGRVGTSPLPPYIKREADEIDKEYYQTVYAKKIGAVAAPTAGLHFTDELLEKIKAKGVKVVPIVLHVGLGTFRPIKVEDVTRHNMDSEYYEVPEEAAHDINEVKLNGGRIIAVGTTTVRTLETVANADNLAKASSGWTDKFIYPPYQFKLVDGMITNFHLPASTLVLLVAAFAGKDFILKAYQEAVKEKYRFYSYGDAMLIV</sequence>
<dbReference type="Proteomes" id="UP000183868">
    <property type="component" value="Chromosome"/>
</dbReference>
<comment type="pathway">
    <text evidence="2 13">tRNA modification; tRNA-queuosine biosynthesis.</text>
</comment>
<keyword evidence="16" id="KW-1185">Reference proteome</keyword>
<dbReference type="STRING" id="880073.Cabys_1425"/>
<dbReference type="EMBL" id="CM001402">
    <property type="protein sequence ID" value="EHO42202.1"/>
    <property type="molecule type" value="Genomic_DNA"/>
</dbReference>
<dbReference type="Gene3D" id="3.40.1780.10">
    <property type="entry name" value="QueA-like"/>
    <property type="match status" value="1"/>
</dbReference>
<organism evidence="15 16">
    <name type="scientific">Caldithrix abyssi DSM 13497</name>
    <dbReference type="NCBI Taxonomy" id="880073"/>
    <lineage>
        <taxon>Bacteria</taxon>
        <taxon>Pseudomonadati</taxon>
        <taxon>Calditrichota</taxon>
        <taxon>Calditrichia</taxon>
        <taxon>Calditrichales</taxon>
        <taxon>Calditrichaceae</taxon>
        <taxon>Caldithrix</taxon>
    </lineage>
</organism>
<dbReference type="FunFam" id="2.40.10.240:FF:000002">
    <property type="entry name" value="S-adenosylmethionine:tRNA ribosyltransferase-isomerase"/>
    <property type="match status" value="1"/>
</dbReference>
<dbReference type="HOGENOM" id="CLU_039110_1_0_0"/>
<dbReference type="InterPro" id="IPR036100">
    <property type="entry name" value="QueA_sf"/>
</dbReference>
<accession>H1XP87</accession>
<dbReference type="eggNOG" id="COG0809">
    <property type="taxonomic scope" value="Bacteria"/>
</dbReference>
<keyword evidence="14" id="KW-0413">Isomerase</keyword>
<dbReference type="PANTHER" id="PTHR30307:SF0">
    <property type="entry name" value="S-ADENOSYLMETHIONINE:TRNA RIBOSYLTRANSFERASE-ISOMERASE"/>
    <property type="match status" value="1"/>
</dbReference>
<dbReference type="AlphaFoldDB" id="H1XP87"/>
<dbReference type="FunCoup" id="H1XP87">
    <property type="interactions" value="437"/>
</dbReference>
<evidence type="ECO:0000256" key="9">
    <source>
        <dbReference type="ARBA" id="ARBA00061210"/>
    </source>
</evidence>
<reference evidence="14 17" key="2">
    <citation type="submission" date="2016-11" db="EMBL/GenBank/DDBJ databases">
        <title>Genomic analysis of Caldithrix abyssi and proposal of a novel bacterial phylum Caldithrichaeota.</title>
        <authorList>
            <person name="Kublanov I."/>
            <person name="Sigalova O."/>
            <person name="Gavrilov S."/>
            <person name="Lebedinsky A."/>
            <person name="Ivanova N."/>
            <person name="Daum C."/>
            <person name="Reddy T."/>
            <person name="Klenk H.P."/>
            <person name="Goker M."/>
            <person name="Reva O."/>
            <person name="Miroshnichenko M."/>
            <person name="Kyprides N."/>
            <person name="Woyke T."/>
            <person name="Gelfand M."/>
        </authorList>
    </citation>
    <scope>NUCLEOTIDE SEQUENCE [LARGE SCALE GENOMIC DNA]</scope>
    <source>
        <strain evidence="14 17">LF13</strain>
    </source>
</reference>
<evidence type="ECO:0000256" key="3">
    <source>
        <dbReference type="ARBA" id="ARBA00011245"/>
    </source>
</evidence>
<comment type="function">
    <text evidence="13">Transfers and isomerizes the ribose moiety from AdoMet to the 7-aminomethyl group of 7-deazaguanine (preQ1-tRNA) to give epoxyqueuosine (oQ-tRNA).</text>
</comment>
<keyword evidence="7 13" id="KW-0671">Queuosine biosynthesis</keyword>
<comment type="subcellular location">
    <subcellularLocation>
        <location evidence="1 13">Cytoplasm</location>
    </subcellularLocation>
</comment>
<evidence type="ECO:0000256" key="10">
    <source>
        <dbReference type="ARBA" id="ARBA00066503"/>
    </source>
</evidence>
<reference evidence="15 16" key="1">
    <citation type="submission" date="2011-09" db="EMBL/GenBank/DDBJ databases">
        <title>The permanent draft genome of Caldithrix abyssi DSM 13497.</title>
        <authorList>
            <consortium name="US DOE Joint Genome Institute (JGI-PGF)"/>
            <person name="Lucas S."/>
            <person name="Han J."/>
            <person name="Lapidus A."/>
            <person name="Bruce D."/>
            <person name="Goodwin L."/>
            <person name="Pitluck S."/>
            <person name="Peters L."/>
            <person name="Kyrpides N."/>
            <person name="Mavromatis K."/>
            <person name="Ivanova N."/>
            <person name="Mikhailova N."/>
            <person name="Chertkov O."/>
            <person name="Detter J.C."/>
            <person name="Tapia R."/>
            <person name="Han C."/>
            <person name="Land M."/>
            <person name="Hauser L."/>
            <person name="Markowitz V."/>
            <person name="Cheng J.-F."/>
            <person name="Hugenholtz P."/>
            <person name="Woyke T."/>
            <person name="Wu D."/>
            <person name="Spring S."/>
            <person name="Brambilla E."/>
            <person name="Klenk H.-P."/>
            <person name="Eisen J.A."/>
        </authorList>
    </citation>
    <scope>NUCLEOTIDE SEQUENCE [LARGE SCALE GENOMIC DNA]</scope>
    <source>
        <strain evidence="15 16">DSM 13497</strain>
    </source>
</reference>
<evidence type="ECO:0000256" key="6">
    <source>
        <dbReference type="ARBA" id="ARBA00022691"/>
    </source>
</evidence>
<evidence type="ECO:0000313" key="16">
    <source>
        <dbReference type="Proteomes" id="UP000004671"/>
    </source>
</evidence>
<dbReference type="RefSeq" id="WP_006929471.1">
    <property type="nucleotide sequence ID" value="NZ_CM001402.1"/>
</dbReference>
<dbReference type="Pfam" id="PF02547">
    <property type="entry name" value="Queuosine_synth"/>
    <property type="match status" value="1"/>
</dbReference>
<dbReference type="InParanoid" id="H1XP87"/>
<evidence type="ECO:0000256" key="11">
    <source>
        <dbReference type="ARBA" id="ARBA00069325"/>
    </source>
</evidence>
<dbReference type="InterPro" id="IPR042119">
    <property type="entry name" value="QueA_dom2"/>
</dbReference>
<dbReference type="HAMAP" id="MF_00113">
    <property type="entry name" value="QueA"/>
    <property type="match status" value="1"/>
</dbReference>
<comment type="similarity">
    <text evidence="9 13">Belongs to the QueA family.</text>
</comment>
<dbReference type="UniPathway" id="UPA00392"/>
<evidence type="ECO:0000256" key="7">
    <source>
        <dbReference type="ARBA" id="ARBA00022785"/>
    </source>
</evidence>
<evidence type="ECO:0000313" key="14">
    <source>
        <dbReference type="EMBL" id="APF18174.1"/>
    </source>
</evidence>
<dbReference type="Proteomes" id="UP000004671">
    <property type="component" value="Chromosome"/>
</dbReference>
<comment type="subunit">
    <text evidence="3 13">Monomer.</text>
</comment>
<dbReference type="EMBL" id="CP018099">
    <property type="protein sequence ID" value="APF18174.1"/>
    <property type="molecule type" value="Genomic_DNA"/>
</dbReference>
<dbReference type="GO" id="GO:0005737">
    <property type="term" value="C:cytoplasm"/>
    <property type="evidence" value="ECO:0007669"/>
    <property type="project" value="UniProtKB-SubCell"/>
</dbReference>
<dbReference type="InterPro" id="IPR042118">
    <property type="entry name" value="QueA_dom1"/>
</dbReference>
<dbReference type="PANTHER" id="PTHR30307">
    <property type="entry name" value="S-ADENOSYLMETHIONINE:TRNA RIBOSYLTRANSFERASE-ISOMERASE"/>
    <property type="match status" value="1"/>
</dbReference>
<gene>
    <name evidence="13 14" type="primary">queA</name>
    <name evidence="14" type="ORF">Cabys_1425</name>
    <name evidence="15" type="ORF">Calab_2592</name>
</gene>
<dbReference type="GO" id="GO:0008616">
    <property type="term" value="P:tRNA queuosine(34) biosynthetic process"/>
    <property type="evidence" value="ECO:0007669"/>
    <property type="project" value="UniProtKB-UniRule"/>
</dbReference>
<dbReference type="PaxDb" id="880073-Calab_2592"/>